<dbReference type="InterPro" id="IPR001104">
    <property type="entry name" value="3-oxo-5_a-steroid_4-DH_C"/>
</dbReference>
<keyword evidence="8" id="KW-1185">Reference proteome</keyword>
<feature type="domain" description="3-oxo-5-alpha-steroid 4-dehydrogenase C-terminal" evidence="6">
    <location>
        <begin position="16"/>
        <end position="52"/>
    </location>
</feature>
<protein>
    <recommendedName>
        <fullName evidence="6">3-oxo-5-alpha-steroid 4-dehydrogenase C-terminal domain-containing protein</fullName>
    </recommendedName>
</protein>
<dbReference type="EMBL" id="JAUUTY010000004">
    <property type="protein sequence ID" value="KAK1649037.1"/>
    <property type="molecule type" value="Genomic_DNA"/>
</dbReference>
<proteinExistence type="predicted"/>
<evidence type="ECO:0000256" key="5">
    <source>
        <dbReference type="SAM" id="MobiDB-lite"/>
    </source>
</evidence>
<dbReference type="PROSITE" id="PS50244">
    <property type="entry name" value="S5A_REDUCTASE"/>
    <property type="match status" value="1"/>
</dbReference>
<keyword evidence="3" id="KW-1133">Transmembrane helix</keyword>
<keyword evidence="4" id="KW-0472">Membrane</keyword>
<evidence type="ECO:0000259" key="6">
    <source>
        <dbReference type="Pfam" id="PF02544"/>
    </source>
</evidence>
<organism evidence="7 8">
    <name type="scientific">Lolium multiflorum</name>
    <name type="common">Italian ryegrass</name>
    <name type="synonym">Lolium perenne subsp. multiflorum</name>
    <dbReference type="NCBI Taxonomy" id="4521"/>
    <lineage>
        <taxon>Eukaryota</taxon>
        <taxon>Viridiplantae</taxon>
        <taxon>Streptophyta</taxon>
        <taxon>Embryophyta</taxon>
        <taxon>Tracheophyta</taxon>
        <taxon>Spermatophyta</taxon>
        <taxon>Magnoliopsida</taxon>
        <taxon>Liliopsida</taxon>
        <taxon>Poales</taxon>
        <taxon>Poaceae</taxon>
        <taxon>BOP clade</taxon>
        <taxon>Pooideae</taxon>
        <taxon>Poodae</taxon>
        <taxon>Poeae</taxon>
        <taxon>Poeae Chloroplast Group 2 (Poeae type)</taxon>
        <taxon>Loliodinae</taxon>
        <taxon>Loliinae</taxon>
        <taxon>Lolium</taxon>
    </lineage>
</organism>
<evidence type="ECO:0000256" key="3">
    <source>
        <dbReference type="ARBA" id="ARBA00022989"/>
    </source>
</evidence>
<comment type="caution">
    <text evidence="7">The sequence shown here is derived from an EMBL/GenBank/DDBJ whole genome shotgun (WGS) entry which is preliminary data.</text>
</comment>
<comment type="subcellular location">
    <subcellularLocation>
        <location evidence="1">Membrane</location>
        <topology evidence="1">Multi-pass membrane protein</topology>
    </subcellularLocation>
</comment>
<evidence type="ECO:0000256" key="1">
    <source>
        <dbReference type="ARBA" id="ARBA00004141"/>
    </source>
</evidence>
<evidence type="ECO:0000256" key="2">
    <source>
        <dbReference type="ARBA" id="ARBA00022692"/>
    </source>
</evidence>
<dbReference type="GO" id="GO:0016627">
    <property type="term" value="F:oxidoreductase activity, acting on the CH-CH group of donors"/>
    <property type="evidence" value="ECO:0007669"/>
    <property type="project" value="InterPro"/>
</dbReference>
<dbReference type="GO" id="GO:0006629">
    <property type="term" value="P:lipid metabolic process"/>
    <property type="evidence" value="ECO:0007669"/>
    <property type="project" value="InterPro"/>
</dbReference>
<evidence type="ECO:0000256" key="4">
    <source>
        <dbReference type="ARBA" id="ARBA00023136"/>
    </source>
</evidence>
<gene>
    <name evidence="7" type="ORF">QYE76_066842</name>
</gene>
<dbReference type="Pfam" id="PF02544">
    <property type="entry name" value="Steroid_dh"/>
    <property type="match status" value="1"/>
</dbReference>
<dbReference type="GO" id="GO:0016020">
    <property type="term" value="C:membrane"/>
    <property type="evidence" value="ECO:0007669"/>
    <property type="project" value="UniProtKB-SubCell"/>
</dbReference>
<evidence type="ECO:0000313" key="7">
    <source>
        <dbReference type="EMBL" id="KAK1649037.1"/>
    </source>
</evidence>
<sequence>MGDAGQRRGRQAPPKARGAGRVGIPRGGWFDDHCPNYFGEIVEWLGCLVAWSPPRASSSTHAPTSCQGLGIIAGGTSTSSSVANRKAVIPYIY</sequence>
<evidence type="ECO:0000313" key="8">
    <source>
        <dbReference type="Proteomes" id="UP001231189"/>
    </source>
</evidence>
<accession>A0AAD8WCH4</accession>
<feature type="region of interest" description="Disordered" evidence="5">
    <location>
        <begin position="1"/>
        <end position="23"/>
    </location>
</feature>
<keyword evidence="2" id="KW-0812">Transmembrane</keyword>
<name>A0AAD8WCH4_LOLMU</name>
<dbReference type="AlphaFoldDB" id="A0AAD8WCH4"/>
<dbReference type="Proteomes" id="UP001231189">
    <property type="component" value="Unassembled WGS sequence"/>
</dbReference>
<reference evidence="7" key="1">
    <citation type="submission" date="2023-07" db="EMBL/GenBank/DDBJ databases">
        <title>A chromosome-level genome assembly of Lolium multiflorum.</title>
        <authorList>
            <person name="Chen Y."/>
            <person name="Copetti D."/>
            <person name="Kolliker R."/>
            <person name="Studer B."/>
        </authorList>
    </citation>
    <scope>NUCLEOTIDE SEQUENCE</scope>
    <source>
        <strain evidence="7">02402/16</strain>
        <tissue evidence="7">Leaf</tissue>
    </source>
</reference>